<dbReference type="PANTHER" id="PTHR12147:SF26">
    <property type="entry name" value="PEPTIDASE M28 DOMAIN-CONTAINING PROTEIN"/>
    <property type="match status" value="1"/>
</dbReference>
<dbReference type="EMBL" id="CADCVO010000158">
    <property type="protein sequence ID" value="CAA9479213.1"/>
    <property type="molecule type" value="Genomic_DNA"/>
</dbReference>
<feature type="chain" id="PRO_5039627778" evidence="2">
    <location>
        <begin position="23"/>
        <end position="531"/>
    </location>
</feature>
<proteinExistence type="predicted"/>
<feature type="signal peptide" evidence="2">
    <location>
        <begin position="1"/>
        <end position="22"/>
    </location>
</feature>
<accession>A0A6J4RQB7</accession>
<dbReference type="GO" id="GO:0006508">
    <property type="term" value="P:proteolysis"/>
    <property type="evidence" value="ECO:0007669"/>
    <property type="project" value="InterPro"/>
</dbReference>
<organism evidence="5">
    <name type="scientific">uncultured Solirubrobacteraceae bacterium</name>
    <dbReference type="NCBI Taxonomy" id="1162706"/>
    <lineage>
        <taxon>Bacteria</taxon>
        <taxon>Bacillati</taxon>
        <taxon>Actinomycetota</taxon>
        <taxon>Thermoleophilia</taxon>
        <taxon>Solirubrobacterales</taxon>
        <taxon>Solirubrobacteraceae</taxon>
        <taxon>environmental samples</taxon>
    </lineage>
</organism>
<dbReference type="Pfam" id="PF04389">
    <property type="entry name" value="Peptidase_M28"/>
    <property type="match status" value="1"/>
</dbReference>
<feature type="compositionally biased region" description="Basic and acidic residues" evidence="1">
    <location>
        <begin position="520"/>
        <end position="531"/>
    </location>
</feature>
<dbReference type="Gene3D" id="3.50.30.30">
    <property type="match status" value="1"/>
</dbReference>
<dbReference type="InterPro" id="IPR045175">
    <property type="entry name" value="M28_fam"/>
</dbReference>
<keyword evidence="5" id="KW-0378">Hydrolase</keyword>
<dbReference type="GO" id="GO:0008235">
    <property type="term" value="F:metalloexopeptidase activity"/>
    <property type="evidence" value="ECO:0007669"/>
    <property type="project" value="InterPro"/>
</dbReference>
<dbReference type="InterPro" id="IPR003137">
    <property type="entry name" value="PA_domain"/>
</dbReference>
<feature type="domain" description="Peptidase M28" evidence="4">
    <location>
        <begin position="263"/>
        <end position="484"/>
    </location>
</feature>
<evidence type="ECO:0000313" key="5">
    <source>
        <dbReference type="EMBL" id="CAA9479213.1"/>
    </source>
</evidence>
<dbReference type="AlphaFoldDB" id="A0A6J4RQB7"/>
<dbReference type="InterPro" id="IPR046450">
    <property type="entry name" value="PA_dom_sf"/>
</dbReference>
<keyword evidence="5" id="KW-0031">Aminopeptidase</keyword>
<evidence type="ECO:0000256" key="1">
    <source>
        <dbReference type="SAM" id="MobiDB-lite"/>
    </source>
</evidence>
<evidence type="ECO:0000259" key="4">
    <source>
        <dbReference type="Pfam" id="PF04389"/>
    </source>
</evidence>
<reference evidence="5" key="1">
    <citation type="submission" date="2020-02" db="EMBL/GenBank/DDBJ databases">
        <authorList>
            <person name="Meier V. D."/>
        </authorList>
    </citation>
    <scope>NUCLEOTIDE SEQUENCE</scope>
    <source>
        <strain evidence="5">AVDCRST_MAG13</strain>
    </source>
</reference>
<gene>
    <name evidence="5" type="ORF">AVDCRST_MAG13-1030</name>
</gene>
<keyword evidence="5" id="KW-0449">Lipoprotein</keyword>
<keyword evidence="5" id="KW-0645">Protease</keyword>
<dbReference type="Pfam" id="PF02225">
    <property type="entry name" value="PA"/>
    <property type="match status" value="1"/>
</dbReference>
<dbReference type="Gene3D" id="3.40.630.10">
    <property type="entry name" value="Zn peptidases"/>
    <property type="match status" value="1"/>
</dbReference>
<feature type="region of interest" description="Disordered" evidence="1">
    <location>
        <begin position="498"/>
        <end position="531"/>
    </location>
</feature>
<feature type="compositionally biased region" description="Gly residues" evidence="1">
    <location>
        <begin position="509"/>
        <end position="519"/>
    </location>
</feature>
<sequence>MVTFRTGLGCALAAALATSALAAPGAVADPVSDSEGFRKALTVGGIQEHLQAFQSHSDLNGGNRAASTPGFEASADYVKAKARAAGFQVSESTFSFLYNADRTPPVLRQTSPTDTTYVDGVDFASMTFSGNGDASAPVHAVGLNLKSAGAPPSSNTSGCEAADFAGFPAGAIALMQRGTCSFGDKAQNAQAAGASGAIIFNEGNNAGRSGIINGTLGVPVAVATVGTTYALGADLANGVDNGNTGSTARLRVDRLNETRTSRNIIAETKSGDAGSVVVVGAHLDSVPRGAGINDNGSGSGSILETAEVLAQRDVQVRNKVRFMWYSAEEFGLLGSRAYVDGLSEAERKRIKAMLNFDMVGSPNYVRFVYDGDNSAFPVGPGAAKGPQGSGELERIFHAYFTSQGLASDETPFSGRSDYGPFIAAGVDIPAGGLFTGAEGLKTVQQAAVYGGTAGAPYDACYHLVCDTVANISAKGLDEMSDAVGHSVLTMARRDLVKNPLVNPSTPVTGTGGTTPSGGGLHDDHDHEVEAE</sequence>
<evidence type="ECO:0000256" key="2">
    <source>
        <dbReference type="SAM" id="SignalP"/>
    </source>
</evidence>
<dbReference type="SUPFAM" id="SSF52025">
    <property type="entry name" value="PA domain"/>
    <property type="match status" value="1"/>
</dbReference>
<dbReference type="SUPFAM" id="SSF53187">
    <property type="entry name" value="Zn-dependent exopeptidases"/>
    <property type="match status" value="1"/>
</dbReference>
<dbReference type="GO" id="GO:0004177">
    <property type="term" value="F:aminopeptidase activity"/>
    <property type="evidence" value="ECO:0007669"/>
    <property type="project" value="UniProtKB-KW"/>
</dbReference>
<feature type="domain" description="PA" evidence="3">
    <location>
        <begin position="155"/>
        <end position="235"/>
    </location>
</feature>
<dbReference type="PANTHER" id="PTHR12147">
    <property type="entry name" value="METALLOPEPTIDASE M28 FAMILY MEMBER"/>
    <property type="match status" value="1"/>
</dbReference>
<evidence type="ECO:0000259" key="3">
    <source>
        <dbReference type="Pfam" id="PF02225"/>
    </source>
</evidence>
<name>A0A6J4RQB7_9ACTN</name>
<protein>
    <submittedName>
        <fullName evidence="5">Uncharacterized lipoprotein aminopeptidase LpqL</fullName>
    </submittedName>
</protein>
<dbReference type="InterPro" id="IPR007484">
    <property type="entry name" value="Peptidase_M28"/>
</dbReference>
<keyword evidence="2" id="KW-0732">Signal</keyword>